<dbReference type="GO" id="GO:0003729">
    <property type="term" value="F:mRNA binding"/>
    <property type="evidence" value="ECO:0007669"/>
    <property type="project" value="TreeGrafter"/>
</dbReference>
<dbReference type="InterPro" id="IPR046447">
    <property type="entry name" value="DENR_C"/>
</dbReference>
<dbReference type="RefSeq" id="XP_068351224.1">
    <property type="nucleotide sequence ID" value="XM_068510324.1"/>
</dbReference>
<dbReference type="InterPro" id="IPR050318">
    <property type="entry name" value="DENR/SUI1_TIF"/>
</dbReference>
<proteinExistence type="inferred from homology"/>
<dbReference type="SUPFAM" id="SSF55159">
    <property type="entry name" value="eIF1-like"/>
    <property type="match status" value="1"/>
</dbReference>
<feature type="compositionally biased region" description="Gly residues" evidence="2">
    <location>
        <begin position="250"/>
        <end position="272"/>
    </location>
</feature>
<feature type="region of interest" description="Disordered" evidence="2">
    <location>
        <begin position="41"/>
        <end position="80"/>
    </location>
</feature>
<organism evidence="4 5">
    <name type="scientific">Tritrichomonas foetus</name>
    <dbReference type="NCBI Taxonomy" id="1144522"/>
    <lineage>
        <taxon>Eukaryota</taxon>
        <taxon>Metamonada</taxon>
        <taxon>Parabasalia</taxon>
        <taxon>Tritrichomonadida</taxon>
        <taxon>Tritrichomonadidae</taxon>
        <taxon>Tritrichomonas</taxon>
    </lineage>
</organism>
<dbReference type="CDD" id="cd11607">
    <property type="entry name" value="DENR_C"/>
    <property type="match status" value="1"/>
</dbReference>
<feature type="domain" description="SUI1" evidence="3">
    <location>
        <begin position="81"/>
        <end position="151"/>
    </location>
</feature>
<gene>
    <name evidence="4" type="ORF">TRFO_35550</name>
</gene>
<dbReference type="GO" id="GO:0002188">
    <property type="term" value="P:translation reinitiation"/>
    <property type="evidence" value="ECO:0007669"/>
    <property type="project" value="TreeGrafter"/>
</dbReference>
<feature type="compositionally biased region" description="Acidic residues" evidence="2">
    <location>
        <begin position="187"/>
        <end position="211"/>
    </location>
</feature>
<dbReference type="InterPro" id="IPR001950">
    <property type="entry name" value="SUI1"/>
</dbReference>
<dbReference type="Pfam" id="PF01253">
    <property type="entry name" value="SUI1"/>
    <property type="match status" value="1"/>
</dbReference>
<protein>
    <recommendedName>
        <fullName evidence="3">SUI1 domain-containing protein</fullName>
    </recommendedName>
</protein>
<feature type="region of interest" description="Disordered" evidence="2">
    <location>
        <begin position="161"/>
        <end position="281"/>
    </location>
</feature>
<feature type="compositionally biased region" description="Acidic residues" evidence="2">
    <location>
        <begin position="50"/>
        <end position="62"/>
    </location>
</feature>
<dbReference type="GeneID" id="94845028"/>
<dbReference type="OrthoDB" id="277199at2759"/>
<dbReference type="PROSITE" id="PS50296">
    <property type="entry name" value="SUI1"/>
    <property type="match status" value="1"/>
</dbReference>
<dbReference type="AlphaFoldDB" id="A0A1J4JIC7"/>
<feature type="compositionally biased region" description="Low complexity" evidence="2">
    <location>
        <begin position="222"/>
        <end position="246"/>
    </location>
</feature>
<name>A0A1J4JIC7_9EUKA</name>
<sequence>MSDEENQTNTEAPQNDFRHLTVDYCPRCGVPTCYCQFFGHKRPQPKEDGEGNGEEPQEEEFEETKPKKGGAKKGNEEKPNIIVTVKQRTKRKNTTTIANLEQWDIDTKEFSKLISKKMAIGCSSKKSQTGLQIVIQGDAGEQVINLLCKEFKVPKKNISAVRKVKKAPEPKQPAAQPVFDELPGSSDDGDNNDNSDDEGENGNNEDDDEFENPNRPSKKQKQNQQQNQQNQNQQQQQQNENDQQNHNRGRGGGGNRGGRGGGRGGNRGGNRGGRGRGRGHK</sequence>
<dbReference type="EMBL" id="MLAK01001075">
    <property type="protein sequence ID" value="OHS98087.1"/>
    <property type="molecule type" value="Genomic_DNA"/>
</dbReference>
<evidence type="ECO:0000259" key="3">
    <source>
        <dbReference type="PROSITE" id="PS50296"/>
    </source>
</evidence>
<dbReference type="PANTHER" id="PTHR12789">
    <property type="entry name" value="DENSITY-REGULATED PROTEIN HOMOLOG"/>
    <property type="match status" value="1"/>
</dbReference>
<reference evidence="4" key="1">
    <citation type="submission" date="2016-10" db="EMBL/GenBank/DDBJ databases">
        <authorList>
            <person name="Benchimol M."/>
            <person name="Almeida L.G."/>
            <person name="Vasconcelos A.T."/>
            <person name="Perreira-Neves A."/>
            <person name="Rosa I.A."/>
            <person name="Tasca T."/>
            <person name="Bogo M.R."/>
            <person name="de Souza W."/>
        </authorList>
    </citation>
    <scope>NUCLEOTIDE SEQUENCE [LARGE SCALE GENOMIC DNA]</scope>
    <source>
        <strain evidence="4">K</strain>
    </source>
</reference>
<dbReference type="InterPro" id="IPR036877">
    <property type="entry name" value="SUI1_dom_sf"/>
</dbReference>
<dbReference type="Proteomes" id="UP000179807">
    <property type="component" value="Unassembled WGS sequence"/>
</dbReference>
<dbReference type="VEuPathDB" id="TrichDB:TRFO_35550"/>
<dbReference type="GO" id="GO:0001731">
    <property type="term" value="P:formation of translation preinitiation complex"/>
    <property type="evidence" value="ECO:0007669"/>
    <property type="project" value="TreeGrafter"/>
</dbReference>
<dbReference type="GO" id="GO:0003743">
    <property type="term" value="F:translation initiation factor activity"/>
    <property type="evidence" value="ECO:0007669"/>
    <property type="project" value="InterPro"/>
</dbReference>
<dbReference type="Gene3D" id="3.30.780.10">
    <property type="entry name" value="SUI1-like domain"/>
    <property type="match status" value="1"/>
</dbReference>
<evidence type="ECO:0000256" key="2">
    <source>
        <dbReference type="SAM" id="MobiDB-lite"/>
    </source>
</evidence>
<evidence type="ECO:0000313" key="4">
    <source>
        <dbReference type="EMBL" id="OHS98087.1"/>
    </source>
</evidence>
<keyword evidence="5" id="KW-1185">Reference proteome</keyword>
<evidence type="ECO:0000256" key="1">
    <source>
        <dbReference type="ARBA" id="ARBA00007514"/>
    </source>
</evidence>
<accession>A0A1J4JIC7</accession>
<evidence type="ECO:0000313" key="5">
    <source>
        <dbReference type="Proteomes" id="UP000179807"/>
    </source>
</evidence>
<comment type="caution">
    <text evidence="4">The sequence shown here is derived from an EMBL/GenBank/DDBJ whole genome shotgun (WGS) entry which is preliminary data.</text>
</comment>
<comment type="similarity">
    <text evidence="1">Belongs to the DENR family.</text>
</comment>
<dbReference type="PANTHER" id="PTHR12789:SF0">
    <property type="entry name" value="DENSITY-REGULATED PROTEIN"/>
    <property type="match status" value="1"/>
</dbReference>